<dbReference type="InterPro" id="IPR000644">
    <property type="entry name" value="CBS_dom"/>
</dbReference>
<keyword evidence="5" id="KW-1185">Reference proteome</keyword>
<comment type="caution">
    <text evidence="4">The sequence shown here is derived from an EMBL/GenBank/DDBJ whole genome shotgun (WGS) entry which is preliminary data.</text>
</comment>
<dbReference type="Gene3D" id="3.10.580.10">
    <property type="entry name" value="CBS-domain"/>
    <property type="match status" value="1"/>
</dbReference>
<reference evidence="4 5" key="1">
    <citation type="submission" date="2020-02" db="EMBL/GenBank/DDBJ databases">
        <title>Whole-genome analyses of novel actinobacteria.</title>
        <authorList>
            <person name="Sahin N."/>
            <person name="Tatar D."/>
        </authorList>
    </citation>
    <scope>NUCLEOTIDE SEQUENCE [LARGE SCALE GENOMIC DNA]</scope>
    <source>
        <strain evidence="4 5">SB3404</strain>
    </source>
</reference>
<dbReference type="AlphaFoldDB" id="A0A6G4X0D0"/>
<evidence type="ECO:0000259" key="3">
    <source>
        <dbReference type="PROSITE" id="PS51371"/>
    </source>
</evidence>
<gene>
    <name evidence="4" type="ORF">G5C65_17975</name>
</gene>
<dbReference type="CDD" id="cd04622">
    <property type="entry name" value="CBS_pair_HRP1_like"/>
    <property type="match status" value="1"/>
</dbReference>
<accession>A0A6G4X0D0</accession>
<protein>
    <submittedName>
        <fullName evidence="4">CBS domain-containing protein</fullName>
    </submittedName>
</protein>
<dbReference type="Pfam" id="PF00571">
    <property type="entry name" value="CBS"/>
    <property type="match status" value="2"/>
</dbReference>
<feature type="domain" description="CBS" evidence="3">
    <location>
        <begin position="75"/>
        <end position="130"/>
    </location>
</feature>
<organism evidence="4 5">
    <name type="scientific">Streptomyces boncukensis</name>
    <dbReference type="NCBI Taxonomy" id="2711219"/>
    <lineage>
        <taxon>Bacteria</taxon>
        <taxon>Bacillati</taxon>
        <taxon>Actinomycetota</taxon>
        <taxon>Actinomycetes</taxon>
        <taxon>Kitasatosporales</taxon>
        <taxon>Streptomycetaceae</taxon>
        <taxon>Streptomyces</taxon>
    </lineage>
</organism>
<dbReference type="InterPro" id="IPR046342">
    <property type="entry name" value="CBS_dom_sf"/>
</dbReference>
<feature type="domain" description="CBS" evidence="3">
    <location>
        <begin position="10"/>
        <end position="66"/>
    </location>
</feature>
<dbReference type="RefSeq" id="WP_165299873.1">
    <property type="nucleotide sequence ID" value="NZ_JAAKZZ010000175.1"/>
</dbReference>
<proteinExistence type="predicted"/>
<evidence type="ECO:0000313" key="5">
    <source>
        <dbReference type="Proteomes" id="UP000477722"/>
    </source>
</evidence>
<sequence length="140" mass="14766">MAEQQVHEIMTTSPVGLDADTAVAEAARRMRAEDMGAVLVTEGGELRGLVTDRDLVVRVLAEDWDPRTTAVRDACSTDLVSLAPEDSVDHAVEVMREHALRRVPVVAEGTVVGVVSLGDLAVERSPASALGGISSAPPNR</sequence>
<evidence type="ECO:0000256" key="1">
    <source>
        <dbReference type="ARBA" id="ARBA00023122"/>
    </source>
</evidence>
<dbReference type="EMBL" id="JAAKZZ010000175">
    <property type="protein sequence ID" value="NGO70204.1"/>
    <property type="molecule type" value="Genomic_DNA"/>
</dbReference>
<evidence type="ECO:0000256" key="2">
    <source>
        <dbReference type="PROSITE-ProRule" id="PRU00703"/>
    </source>
</evidence>
<dbReference type="SUPFAM" id="SSF54631">
    <property type="entry name" value="CBS-domain pair"/>
    <property type="match status" value="1"/>
</dbReference>
<dbReference type="PROSITE" id="PS51371">
    <property type="entry name" value="CBS"/>
    <property type="match status" value="2"/>
</dbReference>
<dbReference type="InterPro" id="IPR051257">
    <property type="entry name" value="Diverse_CBS-Domain"/>
</dbReference>
<keyword evidence="1 2" id="KW-0129">CBS domain</keyword>
<dbReference type="SMART" id="SM00116">
    <property type="entry name" value="CBS"/>
    <property type="match status" value="2"/>
</dbReference>
<dbReference type="Proteomes" id="UP000477722">
    <property type="component" value="Unassembled WGS sequence"/>
</dbReference>
<name>A0A6G4X0D0_9ACTN</name>
<dbReference type="PANTHER" id="PTHR43080">
    <property type="entry name" value="CBS DOMAIN-CONTAINING PROTEIN CBSX3, MITOCHONDRIAL"/>
    <property type="match status" value="1"/>
</dbReference>
<dbReference type="PANTHER" id="PTHR43080:SF2">
    <property type="entry name" value="CBS DOMAIN-CONTAINING PROTEIN"/>
    <property type="match status" value="1"/>
</dbReference>
<evidence type="ECO:0000313" key="4">
    <source>
        <dbReference type="EMBL" id="NGO70204.1"/>
    </source>
</evidence>